<dbReference type="SMART" id="SM00028">
    <property type="entry name" value="TPR"/>
    <property type="match status" value="4"/>
</dbReference>
<evidence type="ECO:0000256" key="6">
    <source>
        <dbReference type="SAM" id="MobiDB-lite"/>
    </source>
</evidence>
<keyword evidence="9" id="KW-0723">Serine/threonine-protein kinase</keyword>
<dbReference type="InterPro" id="IPR017441">
    <property type="entry name" value="Protein_kinase_ATP_BS"/>
</dbReference>
<dbReference type="GO" id="GO:0005524">
    <property type="term" value="F:ATP binding"/>
    <property type="evidence" value="ECO:0007669"/>
    <property type="project" value="UniProtKB-UniRule"/>
</dbReference>
<dbReference type="AlphaFoldDB" id="A0A8E6EZY9"/>
<keyword evidence="10" id="KW-1185">Reference proteome</keyword>
<dbReference type="PROSITE" id="PS50011">
    <property type="entry name" value="PROTEIN_KINASE_DOM"/>
    <property type="match status" value="1"/>
</dbReference>
<evidence type="ECO:0000256" key="7">
    <source>
        <dbReference type="SAM" id="Phobius"/>
    </source>
</evidence>
<keyword evidence="7" id="KW-1133">Transmembrane helix</keyword>
<evidence type="ECO:0000259" key="8">
    <source>
        <dbReference type="PROSITE" id="PS50011"/>
    </source>
</evidence>
<dbReference type="Gene3D" id="3.30.200.20">
    <property type="entry name" value="Phosphorylase Kinase, domain 1"/>
    <property type="match status" value="1"/>
</dbReference>
<dbReference type="InterPro" id="IPR019734">
    <property type="entry name" value="TPR_rpt"/>
</dbReference>
<dbReference type="EMBL" id="CP074694">
    <property type="protein sequence ID" value="QVL33971.1"/>
    <property type="molecule type" value="Genomic_DNA"/>
</dbReference>
<dbReference type="InterPro" id="IPR000719">
    <property type="entry name" value="Prot_kinase_dom"/>
</dbReference>
<keyword evidence="1" id="KW-0808">Transferase</keyword>
<proteinExistence type="predicted"/>
<dbReference type="SUPFAM" id="SSF56112">
    <property type="entry name" value="Protein kinase-like (PK-like)"/>
    <property type="match status" value="1"/>
</dbReference>
<dbReference type="PANTHER" id="PTHR43289">
    <property type="entry name" value="MITOGEN-ACTIVATED PROTEIN KINASE KINASE KINASE 20-RELATED"/>
    <property type="match status" value="1"/>
</dbReference>
<keyword evidence="7" id="KW-0812">Transmembrane</keyword>
<dbReference type="InterPro" id="IPR008271">
    <property type="entry name" value="Ser/Thr_kinase_AS"/>
</dbReference>
<dbReference type="SUPFAM" id="SSF48452">
    <property type="entry name" value="TPR-like"/>
    <property type="match status" value="1"/>
</dbReference>
<keyword evidence="7" id="KW-0472">Membrane</keyword>
<feature type="region of interest" description="Disordered" evidence="6">
    <location>
        <begin position="309"/>
        <end position="328"/>
    </location>
</feature>
<dbReference type="CDD" id="cd14014">
    <property type="entry name" value="STKc_PknB_like"/>
    <property type="match status" value="1"/>
</dbReference>
<evidence type="ECO:0000256" key="4">
    <source>
        <dbReference type="ARBA" id="ARBA00022840"/>
    </source>
</evidence>
<evidence type="ECO:0000256" key="2">
    <source>
        <dbReference type="ARBA" id="ARBA00022741"/>
    </source>
</evidence>
<evidence type="ECO:0000313" key="10">
    <source>
        <dbReference type="Proteomes" id="UP000676194"/>
    </source>
</evidence>
<dbReference type="KEGG" id="tsph:KIH39_08710"/>
<protein>
    <submittedName>
        <fullName evidence="9">Serine/threonine protein kinase</fullName>
    </submittedName>
</protein>
<dbReference type="GO" id="GO:0004674">
    <property type="term" value="F:protein serine/threonine kinase activity"/>
    <property type="evidence" value="ECO:0007669"/>
    <property type="project" value="UniProtKB-KW"/>
</dbReference>
<dbReference type="InterPro" id="IPR011990">
    <property type="entry name" value="TPR-like_helical_dom_sf"/>
</dbReference>
<dbReference type="PROSITE" id="PS00108">
    <property type="entry name" value="PROTEIN_KINASE_ST"/>
    <property type="match status" value="1"/>
</dbReference>
<evidence type="ECO:0000256" key="5">
    <source>
        <dbReference type="PROSITE-ProRule" id="PRU10141"/>
    </source>
</evidence>
<feature type="binding site" evidence="5">
    <location>
        <position position="109"/>
    </location>
    <ligand>
        <name>ATP</name>
        <dbReference type="ChEBI" id="CHEBI:30616"/>
    </ligand>
</feature>
<organism evidence="9 10">
    <name type="scientific">Telmatocola sphagniphila</name>
    <dbReference type="NCBI Taxonomy" id="1123043"/>
    <lineage>
        <taxon>Bacteria</taxon>
        <taxon>Pseudomonadati</taxon>
        <taxon>Planctomycetota</taxon>
        <taxon>Planctomycetia</taxon>
        <taxon>Gemmatales</taxon>
        <taxon>Gemmataceae</taxon>
    </lineage>
</organism>
<evidence type="ECO:0000313" key="9">
    <source>
        <dbReference type="EMBL" id="QVL33971.1"/>
    </source>
</evidence>
<dbReference type="Gene3D" id="1.10.510.10">
    <property type="entry name" value="Transferase(Phosphotransferase) domain 1"/>
    <property type="match status" value="1"/>
</dbReference>
<evidence type="ECO:0000256" key="3">
    <source>
        <dbReference type="ARBA" id="ARBA00022777"/>
    </source>
</evidence>
<feature type="transmembrane region" description="Helical" evidence="7">
    <location>
        <begin position="400"/>
        <end position="422"/>
    </location>
</feature>
<reference evidence="9" key="1">
    <citation type="submission" date="2021-05" db="EMBL/GenBank/DDBJ databases">
        <title>Complete genome sequence of the cellulolytic planctomycete Telmatocola sphagniphila SP2T and characterization of the first cellulase from planctomycetes.</title>
        <authorList>
            <person name="Rakitin A.L."/>
            <person name="Beletsky A.V."/>
            <person name="Naumoff D.G."/>
            <person name="Kulichevskaya I.S."/>
            <person name="Mardanov A.V."/>
            <person name="Ravin N.V."/>
            <person name="Dedysh S.N."/>
        </authorList>
    </citation>
    <scope>NUCLEOTIDE SEQUENCE</scope>
    <source>
        <strain evidence="9">SP2T</strain>
    </source>
</reference>
<accession>A0A8E6EZY9</accession>
<name>A0A8E6EZY9_9BACT</name>
<dbReference type="PROSITE" id="PS00107">
    <property type="entry name" value="PROTEIN_KINASE_ATP"/>
    <property type="match status" value="1"/>
</dbReference>
<dbReference type="PANTHER" id="PTHR43289:SF6">
    <property type="entry name" value="SERINE_THREONINE-PROTEIN KINASE NEKL-3"/>
    <property type="match status" value="1"/>
</dbReference>
<feature type="compositionally biased region" description="Polar residues" evidence="6">
    <location>
        <begin position="315"/>
        <end position="324"/>
    </location>
</feature>
<keyword evidence="2 5" id="KW-0547">Nucleotide-binding</keyword>
<dbReference type="Gene3D" id="1.25.40.10">
    <property type="entry name" value="Tetratricopeptide repeat domain"/>
    <property type="match status" value="2"/>
</dbReference>
<dbReference type="RefSeq" id="WP_213498947.1">
    <property type="nucleotide sequence ID" value="NZ_CP074694.1"/>
</dbReference>
<sequence>MTEEALFLAALEKNSPIERQAFLDEACGADTLLRARVQLLLEADARVRGILDRPEPGDPEETGAYLPKEQSGTIIAGRYKLLEPIGEGGMGTVWVAEQTQPVRRKVALKLIKAGMDSKSVLARFEGERQALALMDHPNIAKVLDGGLTETGRPYFVMEYIKGIRITEFCDTARLSIPERLQLFAQVCQAVQHAHHKGIIHRDLKPSNILVAPYDDKPVPKIIDFGLAKAMHQSLTERTLHTAHETVLGTPLYMSPEQAQLNNLDVDTRSDIYSLGVLLYKLLTGTTPLEKNRFKEAAWEEIRRLIREEEPPRPSTRLSSTNTLPSLAAGRQTDPAHLKKLMRGELDWIVMKSLEKDRSRRYETANGFALDIQRYLAGEPVLAVPPSRSYRLRKFVRKNRVALTTASVITSLVVAGVMGVLVVKLQANRDLTAKNTELVAEQVKVEKRFELAQKAIAKLHSGVGEDLLLKSGQFKELRNQLLKEAGEFYGDMEKLLEGEVDPKSRSLLADGYFQLADLTDQIGSKPKALALHRKALEMRRNLAAAPGSDLKTQLNVARSLGAVGYILLFTGDLDGAMLNFREQHDTAAALAKDSPTEAVQVVVAQSLTRFAMVHRSKQRPSEASTETDMAAAILRKLSKVNPTSEELQQELARTLEQSGKLLWEAGKWQPALANHDNAHVIWNKLASTHSDISRYQYSLGISDYYIGDTLLDVGKPAQALPSLRKAAAIAKNLADTYPAVTKFQIMLAFIQRDIGSALSDMGRSAEAKEALLQVMENCERIDKSDSSLVTVREPLESFFLSFALFAQTFCVFY</sequence>
<dbReference type="SMART" id="SM00220">
    <property type="entry name" value="S_TKc"/>
    <property type="match status" value="1"/>
</dbReference>
<keyword evidence="4 5" id="KW-0067">ATP-binding</keyword>
<keyword evidence="3 9" id="KW-0418">Kinase</keyword>
<dbReference type="Pfam" id="PF00069">
    <property type="entry name" value="Pkinase"/>
    <property type="match status" value="1"/>
</dbReference>
<gene>
    <name evidence="9" type="ORF">KIH39_08710</name>
</gene>
<dbReference type="Proteomes" id="UP000676194">
    <property type="component" value="Chromosome"/>
</dbReference>
<dbReference type="InterPro" id="IPR011009">
    <property type="entry name" value="Kinase-like_dom_sf"/>
</dbReference>
<evidence type="ECO:0000256" key="1">
    <source>
        <dbReference type="ARBA" id="ARBA00022679"/>
    </source>
</evidence>
<feature type="domain" description="Protein kinase" evidence="8">
    <location>
        <begin position="79"/>
        <end position="375"/>
    </location>
</feature>